<evidence type="ECO:0000313" key="2">
    <source>
        <dbReference type="Proteomes" id="UP000192678"/>
    </source>
</evidence>
<gene>
    <name evidence="1" type="ORF">SAMN04488101_106141</name>
</gene>
<dbReference type="AlphaFoldDB" id="A0A1W2DB85"/>
<dbReference type="EMBL" id="FWYB01000006">
    <property type="protein sequence ID" value="SMC94779.1"/>
    <property type="molecule type" value="Genomic_DNA"/>
</dbReference>
<dbReference type="Pfam" id="PF16407">
    <property type="entry name" value="PKD_2"/>
    <property type="match status" value="1"/>
</dbReference>
<proteinExistence type="predicted"/>
<dbReference type="InterPro" id="IPR032183">
    <property type="entry name" value="PKD-like"/>
</dbReference>
<organism evidence="1 2">
    <name type="scientific">Pedobacter nyackensis</name>
    <dbReference type="NCBI Taxonomy" id="475255"/>
    <lineage>
        <taxon>Bacteria</taxon>
        <taxon>Pseudomonadati</taxon>
        <taxon>Bacteroidota</taxon>
        <taxon>Sphingobacteriia</taxon>
        <taxon>Sphingobacteriales</taxon>
        <taxon>Sphingobacteriaceae</taxon>
        <taxon>Pedobacter</taxon>
    </lineage>
</organism>
<dbReference type="OrthoDB" id="1095195at2"/>
<accession>A0A1W2DB85</accession>
<evidence type="ECO:0000313" key="1">
    <source>
        <dbReference type="EMBL" id="SMC94779.1"/>
    </source>
</evidence>
<sequence length="493" mass="54598">MQIKQIIPGAAICLALLFACKKENNKYTYNQVNQVTVNVPTEDLVVVQRDMIVVNPEITESVAGSGPYTYKWEIYRSADLNSWEITPINPATKSTTLSTEKNLNVPAMVAPGTYRLQYTITDTKTNLKQSVRYPLIVNGKYYEGWLVMADNGGKAVLSFVRQDNVVFQDVIGASNPTLTISGKPLAAFAGIQAKLEHVNVFTDQGMYRFSANDFTFTGKSPDLFDAPISPVSNPGYAVNSVNFDQYVMSNGSVYGTLTPNQGLANYSDRFNGPAGYSVFPYFMSGSTYWALFYDNNGKRFLHTTYTSRSFNTFTKNTDDGIAYDLSKVDKTMVGGDRGPNTEYFLVMKDPTGYYLCSVLPNNKKPTGLMDKMDAAPEIDQASSFAASEVNKQLYYTVANKIYLYSVLSKSAKLVYTFPANTQIKDLKMYKGPGWGKANPLYNARLVAATYNGTEGELYYLDLLPIGDIANGTYSKKFGGFGNIVQINFRSPNI</sequence>
<dbReference type="RefSeq" id="WP_159452658.1">
    <property type="nucleotide sequence ID" value="NZ_FWYB01000006.1"/>
</dbReference>
<keyword evidence="2" id="KW-1185">Reference proteome</keyword>
<protein>
    <submittedName>
        <fullName evidence="1">PKD-like family protein</fullName>
    </submittedName>
</protein>
<dbReference type="PROSITE" id="PS51257">
    <property type="entry name" value="PROKAR_LIPOPROTEIN"/>
    <property type="match status" value="1"/>
</dbReference>
<reference evidence="1 2" key="1">
    <citation type="submission" date="2017-04" db="EMBL/GenBank/DDBJ databases">
        <authorList>
            <person name="Afonso C.L."/>
            <person name="Miller P.J."/>
            <person name="Scott M.A."/>
            <person name="Spackman E."/>
            <person name="Goraichik I."/>
            <person name="Dimitrov K.M."/>
            <person name="Suarez D.L."/>
            <person name="Swayne D.E."/>
        </authorList>
    </citation>
    <scope>NUCLEOTIDE SEQUENCE [LARGE SCALE GENOMIC DNA]</scope>
    <source>
        <strain evidence="1 2">DSM 19625</strain>
    </source>
</reference>
<name>A0A1W2DB85_9SPHI</name>
<dbReference type="STRING" id="475255.SAMN04488101_106141"/>
<dbReference type="Proteomes" id="UP000192678">
    <property type="component" value="Unassembled WGS sequence"/>
</dbReference>